<sequence>MMIRTLNRRKLLALVLSISLLLTGCWDRIEINDIAIVLAIAVDKEKDGNIRVSLEIPLASQLGGTQGGGGGTGGSGRADYIDSEIAPTFVQAYAQLQDRMSRRLKFGHYRVLIIGEEMARSGIEDVFDIVARRPENRLSSYMIVAKGTAESLMKSQPKLERFSGEAIREMVKQGEIVPTNVKNTAMSLSHYGSDAVLPYMGVKKLKEKDSKGTEEIELLGYAQFLEDRMVDVMARESAMGLSWLKNNIRPITVVVNLNKPENLIFTVIRSNAKIEPIVEQDGRLRFDIRIDARLRLNENKSKEDLTNRLVMEKVKKHAADNIRLQVMDTIRLIQKSGADSAELGLKLFRKDPITWKKLEPNWRELLKEAEFDVKVKADISEFGLISENIVRGG</sequence>
<evidence type="ECO:0000256" key="7">
    <source>
        <dbReference type="ARBA" id="ARBA00023288"/>
    </source>
</evidence>
<gene>
    <name evidence="10" type="ORF">ACFQ03_10435</name>
</gene>
<keyword evidence="11" id="KW-1185">Reference proteome</keyword>
<reference evidence="11" key="1">
    <citation type="journal article" date="2019" name="Int. J. Syst. Evol. Microbiol.">
        <title>The Global Catalogue of Microorganisms (GCM) 10K type strain sequencing project: providing services to taxonomists for standard genome sequencing and annotation.</title>
        <authorList>
            <consortium name="The Broad Institute Genomics Platform"/>
            <consortium name="The Broad Institute Genome Sequencing Center for Infectious Disease"/>
            <person name="Wu L."/>
            <person name="Ma J."/>
        </authorList>
    </citation>
    <scope>NUCLEOTIDE SEQUENCE [LARGE SCALE GENOMIC DNA]</scope>
    <source>
        <strain evidence="11">CCUG 57263</strain>
    </source>
</reference>
<keyword evidence="7" id="KW-0449">Lipoprotein</keyword>
<dbReference type="InterPro" id="IPR046953">
    <property type="entry name" value="Spore_GerAC-like_C"/>
</dbReference>
<dbReference type="PANTHER" id="PTHR35789">
    <property type="entry name" value="SPORE GERMINATION PROTEIN B3"/>
    <property type="match status" value="1"/>
</dbReference>
<dbReference type="Pfam" id="PF25198">
    <property type="entry name" value="Spore_GerAC_N"/>
    <property type="match status" value="1"/>
</dbReference>
<comment type="similarity">
    <text evidence="2">Belongs to the GerABKC lipoprotein family.</text>
</comment>
<dbReference type="InterPro" id="IPR008844">
    <property type="entry name" value="Spore_GerAC-like"/>
</dbReference>
<name>A0ABW3DB78_9BACL</name>
<feature type="domain" description="Spore germination GerAC-like C-terminal" evidence="8">
    <location>
        <begin position="220"/>
        <end position="383"/>
    </location>
</feature>
<dbReference type="PANTHER" id="PTHR35789:SF1">
    <property type="entry name" value="SPORE GERMINATION PROTEIN B3"/>
    <property type="match status" value="1"/>
</dbReference>
<organism evidence="10 11">
    <name type="scientific">Paenibacillus residui</name>
    <dbReference type="NCBI Taxonomy" id="629724"/>
    <lineage>
        <taxon>Bacteria</taxon>
        <taxon>Bacillati</taxon>
        <taxon>Bacillota</taxon>
        <taxon>Bacilli</taxon>
        <taxon>Bacillales</taxon>
        <taxon>Paenibacillaceae</taxon>
        <taxon>Paenibacillus</taxon>
    </lineage>
</organism>
<evidence type="ECO:0000313" key="10">
    <source>
        <dbReference type="EMBL" id="MFD0869568.1"/>
    </source>
</evidence>
<dbReference type="EMBL" id="JBHTIU010000031">
    <property type="protein sequence ID" value="MFD0869568.1"/>
    <property type="molecule type" value="Genomic_DNA"/>
</dbReference>
<comment type="caution">
    <text evidence="10">The sequence shown here is derived from an EMBL/GenBank/DDBJ whole genome shotgun (WGS) entry which is preliminary data.</text>
</comment>
<evidence type="ECO:0000256" key="3">
    <source>
        <dbReference type="ARBA" id="ARBA00022544"/>
    </source>
</evidence>
<evidence type="ECO:0000259" key="8">
    <source>
        <dbReference type="Pfam" id="PF05504"/>
    </source>
</evidence>
<keyword evidence="3" id="KW-0309">Germination</keyword>
<dbReference type="InterPro" id="IPR038501">
    <property type="entry name" value="Spore_GerAC_C_sf"/>
</dbReference>
<comment type="subcellular location">
    <subcellularLocation>
        <location evidence="1">Membrane</location>
        <topology evidence="1">Lipid-anchor</topology>
    </subcellularLocation>
</comment>
<keyword evidence="4" id="KW-0732">Signal</keyword>
<keyword evidence="6" id="KW-0564">Palmitate</keyword>
<evidence type="ECO:0000256" key="1">
    <source>
        <dbReference type="ARBA" id="ARBA00004635"/>
    </source>
</evidence>
<protein>
    <submittedName>
        <fullName evidence="10">Ger(X)C family spore germination protein</fullName>
    </submittedName>
</protein>
<evidence type="ECO:0000256" key="2">
    <source>
        <dbReference type="ARBA" id="ARBA00007886"/>
    </source>
</evidence>
<evidence type="ECO:0000313" key="11">
    <source>
        <dbReference type="Proteomes" id="UP001597120"/>
    </source>
</evidence>
<keyword evidence="5" id="KW-0472">Membrane</keyword>
<dbReference type="Pfam" id="PF05504">
    <property type="entry name" value="Spore_GerAC"/>
    <property type="match status" value="1"/>
</dbReference>
<evidence type="ECO:0000256" key="6">
    <source>
        <dbReference type="ARBA" id="ARBA00023139"/>
    </source>
</evidence>
<dbReference type="NCBIfam" id="TIGR02887">
    <property type="entry name" value="spore_ger_x_C"/>
    <property type="match status" value="1"/>
</dbReference>
<accession>A0ABW3DB78</accession>
<evidence type="ECO:0000256" key="5">
    <source>
        <dbReference type="ARBA" id="ARBA00023136"/>
    </source>
</evidence>
<feature type="domain" description="Spore germination protein N-terminal" evidence="9">
    <location>
        <begin position="27"/>
        <end position="201"/>
    </location>
</feature>
<evidence type="ECO:0000259" key="9">
    <source>
        <dbReference type="Pfam" id="PF25198"/>
    </source>
</evidence>
<dbReference type="PROSITE" id="PS51257">
    <property type="entry name" value="PROKAR_LIPOPROTEIN"/>
    <property type="match status" value="1"/>
</dbReference>
<proteinExistence type="inferred from homology"/>
<dbReference type="InterPro" id="IPR057336">
    <property type="entry name" value="GerAC_N"/>
</dbReference>
<dbReference type="RefSeq" id="WP_186328282.1">
    <property type="nucleotide sequence ID" value="NZ_JBHTIU010000031.1"/>
</dbReference>
<dbReference type="Gene3D" id="3.30.300.210">
    <property type="entry name" value="Nutrient germinant receptor protein C, domain 3"/>
    <property type="match status" value="1"/>
</dbReference>
<evidence type="ECO:0000256" key="4">
    <source>
        <dbReference type="ARBA" id="ARBA00022729"/>
    </source>
</evidence>
<dbReference type="Proteomes" id="UP001597120">
    <property type="component" value="Unassembled WGS sequence"/>
</dbReference>